<dbReference type="PANTHER" id="PTHR45890:SF1">
    <property type="entry name" value="AARF DOMAIN CONTAINING KINASE 2"/>
    <property type="match status" value="1"/>
</dbReference>
<dbReference type="InterPro" id="IPR052402">
    <property type="entry name" value="ADCK_kinase"/>
</dbReference>
<reference evidence="5" key="1">
    <citation type="submission" date="2016-04" db="UniProtKB">
        <authorList>
            <consortium name="WormBaseParasite"/>
        </authorList>
    </citation>
    <scope>IDENTIFICATION</scope>
</reference>
<dbReference type="WBParaSite" id="SMUV_0000594101-mRNA-1">
    <property type="protein sequence ID" value="SMUV_0000594101-mRNA-1"/>
    <property type="gene ID" value="SMUV_0000594101"/>
</dbReference>
<keyword evidence="4" id="KW-1185">Reference proteome</keyword>
<comment type="similarity">
    <text evidence="1">Belongs to the protein kinase superfamily. ADCK protein kinase family.</text>
</comment>
<name>A0A0N5AMW8_9BILA</name>
<evidence type="ECO:0000259" key="3">
    <source>
        <dbReference type="Pfam" id="PF03109"/>
    </source>
</evidence>
<accession>A0A0N5AMW8</accession>
<proteinExistence type="inferred from homology"/>
<keyword evidence="2" id="KW-1133">Transmembrane helix</keyword>
<dbReference type="Proteomes" id="UP000046393">
    <property type="component" value="Unplaced"/>
</dbReference>
<dbReference type="AlphaFoldDB" id="A0A0N5AMW8"/>
<evidence type="ECO:0000313" key="5">
    <source>
        <dbReference type="WBParaSite" id="SMUV_0000594101-mRNA-1"/>
    </source>
</evidence>
<evidence type="ECO:0000256" key="1">
    <source>
        <dbReference type="ARBA" id="ARBA00009670"/>
    </source>
</evidence>
<organism evidence="4 5">
    <name type="scientific">Syphacia muris</name>
    <dbReference type="NCBI Taxonomy" id="451379"/>
    <lineage>
        <taxon>Eukaryota</taxon>
        <taxon>Metazoa</taxon>
        <taxon>Ecdysozoa</taxon>
        <taxon>Nematoda</taxon>
        <taxon>Chromadorea</taxon>
        <taxon>Rhabditida</taxon>
        <taxon>Spirurina</taxon>
        <taxon>Oxyuridomorpha</taxon>
        <taxon>Oxyuroidea</taxon>
        <taxon>Oxyuridae</taxon>
        <taxon>Syphacia</taxon>
    </lineage>
</organism>
<dbReference type="InterPro" id="IPR004147">
    <property type="entry name" value="ABC1_dom"/>
</dbReference>
<sequence>EYITVPSDNLWLISSQIAGVTPQHQSGSGFSCFINQISKNFTISIRIMIRFILLFTCCLPLLVMYPLLHGTKSMRQLWYYFAVRMLQAAGPTLIKLGQWASTRRDLFSEEFCDQLSVLHNSVSAVGWSCSTEAIDKMFEGKQWQSFIYDIVEKPIGSGCIAQVYKAKMDIKAFESCTGTKIEGFEDENVVEIAIKVAKKNIRELIMIDMAILKFLAGVFETIVPSLFFVNLLSSLQQFGIVLERQVDLRNEAKALQRFSKNFNSETTHVIFPKVYAYSDDVIIESFEDGIPVNQLIAQKNQNTLCRNASLKRRVALIGVQALLKMIFLDNFLHGDLHPGNILVRIILKIVQCNNFNTEFFQLYENFKNKYTRHLQPRIRLVNAVEYECDPKLVLLDTGIAIEQTERNLDNLRLLFTAVVEKRGYDVGKLLVENAPRISCTNVDEFYSEIEQIVSIARSSNLAKLDISRLLGKLFSIVSRYQVGLETSFATVVLSVMVLEGLGRSLDPDLDLFQCAYPFLSKAFNKNSLLFLID</sequence>
<keyword evidence="2" id="KW-0812">Transmembrane</keyword>
<dbReference type="InterPro" id="IPR011009">
    <property type="entry name" value="Kinase-like_dom_sf"/>
</dbReference>
<protein>
    <submittedName>
        <fullName evidence="5">ABC1 domain-containing protein</fullName>
    </submittedName>
</protein>
<keyword evidence="2" id="KW-0472">Membrane</keyword>
<feature type="transmembrane region" description="Helical" evidence="2">
    <location>
        <begin position="47"/>
        <end position="65"/>
    </location>
</feature>
<feature type="domain" description="ABC1 atypical kinase-like" evidence="3">
    <location>
        <begin position="191"/>
        <end position="421"/>
    </location>
</feature>
<dbReference type="STRING" id="451379.A0A0N5AMW8"/>
<feature type="transmembrane region" description="Helical" evidence="2">
    <location>
        <begin position="210"/>
        <end position="232"/>
    </location>
</feature>
<dbReference type="PANTHER" id="PTHR45890">
    <property type="entry name" value="AARF DOMAIN CONTAINING KINASE 2 (PREDICTED)"/>
    <property type="match status" value="1"/>
</dbReference>
<dbReference type="SUPFAM" id="SSF56112">
    <property type="entry name" value="Protein kinase-like (PK-like)"/>
    <property type="match status" value="1"/>
</dbReference>
<evidence type="ECO:0000313" key="4">
    <source>
        <dbReference type="Proteomes" id="UP000046393"/>
    </source>
</evidence>
<dbReference type="Pfam" id="PF03109">
    <property type="entry name" value="ABC1"/>
    <property type="match status" value="1"/>
</dbReference>
<evidence type="ECO:0000256" key="2">
    <source>
        <dbReference type="SAM" id="Phobius"/>
    </source>
</evidence>
<dbReference type="GO" id="GO:0005739">
    <property type="term" value="C:mitochondrion"/>
    <property type="evidence" value="ECO:0007669"/>
    <property type="project" value="TreeGrafter"/>
</dbReference>